<name>A0ABW6UQ39_9ACTN</name>
<reference evidence="1 2" key="1">
    <citation type="submission" date="2024-10" db="EMBL/GenBank/DDBJ databases">
        <title>The Natural Products Discovery Center: Release of the First 8490 Sequenced Strains for Exploring Actinobacteria Biosynthetic Diversity.</title>
        <authorList>
            <person name="Kalkreuter E."/>
            <person name="Kautsar S.A."/>
            <person name="Yang D."/>
            <person name="Bader C.D."/>
            <person name="Teijaro C.N."/>
            <person name="Fluegel L."/>
            <person name="Davis C.M."/>
            <person name="Simpson J.R."/>
            <person name="Lauterbach L."/>
            <person name="Steele A.D."/>
            <person name="Gui C."/>
            <person name="Meng S."/>
            <person name="Li G."/>
            <person name="Viehrig K."/>
            <person name="Ye F."/>
            <person name="Su P."/>
            <person name="Kiefer A.F."/>
            <person name="Nichols A."/>
            <person name="Cepeda A.J."/>
            <person name="Yan W."/>
            <person name="Fan B."/>
            <person name="Jiang Y."/>
            <person name="Adhikari A."/>
            <person name="Zheng C.-J."/>
            <person name="Schuster L."/>
            <person name="Cowan T.M."/>
            <person name="Smanski M.J."/>
            <person name="Chevrette M.G."/>
            <person name="De Carvalho L.P.S."/>
            <person name="Shen B."/>
        </authorList>
    </citation>
    <scope>NUCLEOTIDE SEQUENCE [LARGE SCALE GENOMIC DNA]</scope>
    <source>
        <strain evidence="1 2">NPDC001390</strain>
    </source>
</reference>
<protein>
    <submittedName>
        <fullName evidence="1">SUKH-4 family immunity protein</fullName>
    </submittedName>
</protein>
<dbReference type="InterPro" id="IPR025851">
    <property type="entry name" value="SUKH-4"/>
</dbReference>
<evidence type="ECO:0000313" key="2">
    <source>
        <dbReference type="Proteomes" id="UP001602058"/>
    </source>
</evidence>
<keyword evidence="2" id="KW-1185">Reference proteome</keyword>
<sequence length="124" mass="13447">MERAWEGTKEFETPVGDGPFYELGTWIGGVLLLDGPSGRVLRQTRPDAVDGDHPGDPLAGSSLASFVAMVCLQWEYMLAYTTSGGLDSADLLAELTAWLSALDPAAASTRNWGHVLDADYFYYL</sequence>
<organism evidence="1 2">
    <name type="scientific">Streptomyces bluensis</name>
    <dbReference type="NCBI Taxonomy" id="33897"/>
    <lineage>
        <taxon>Bacteria</taxon>
        <taxon>Bacillati</taxon>
        <taxon>Actinomycetota</taxon>
        <taxon>Actinomycetes</taxon>
        <taxon>Kitasatosporales</taxon>
        <taxon>Streptomycetaceae</taxon>
        <taxon>Streptomyces</taxon>
    </lineage>
</organism>
<dbReference type="RefSeq" id="WP_387890837.1">
    <property type="nucleotide sequence ID" value="NZ_JBIAWJ010000019.1"/>
</dbReference>
<dbReference type="EMBL" id="JBIAWJ010000019">
    <property type="protein sequence ID" value="MFF4525565.1"/>
    <property type="molecule type" value="Genomic_DNA"/>
</dbReference>
<accession>A0ABW6UQ39</accession>
<proteinExistence type="predicted"/>
<dbReference type="Proteomes" id="UP001602058">
    <property type="component" value="Unassembled WGS sequence"/>
</dbReference>
<dbReference type="Pfam" id="PF14435">
    <property type="entry name" value="SUKH-4"/>
    <property type="match status" value="1"/>
</dbReference>
<comment type="caution">
    <text evidence="1">The sequence shown here is derived from an EMBL/GenBank/DDBJ whole genome shotgun (WGS) entry which is preliminary data.</text>
</comment>
<evidence type="ECO:0000313" key="1">
    <source>
        <dbReference type="EMBL" id="MFF4525565.1"/>
    </source>
</evidence>
<gene>
    <name evidence="1" type="ORF">ACFY1D_29685</name>
</gene>